<evidence type="ECO:0000256" key="1">
    <source>
        <dbReference type="ARBA" id="ARBA00006964"/>
    </source>
</evidence>
<dbReference type="NCBIfam" id="TIGR00486">
    <property type="entry name" value="YbgI_SA1388"/>
    <property type="match status" value="1"/>
</dbReference>
<reference evidence="5" key="1">
    <citation type="submission" date="2018-05" db="EMBL/GenBank/DDBJ databases">
        <authorList>
            <person name="Li Y."/>
        </authorList>
    </citation>
    <scope>NUCLEOTIDE SEQUENCE [LARGE SCALE GENOMIC DNA]</scope>
    <source>
        <strain evidence="5">3d-2-2</strain>
    </source>
</reference>
<evidence type="ECO:0000313" key="5">
    <source>
        <dbReference type="Proteomes" id="UP000245212"/>
    </source>
</evidence>
<feature type="binding site" evidence="3">
    <location>
        <position position="227"/>
    </location>
    <ligand>
        <name>a divalent metal cation</name>
        <dbReference type="ChEBI" id="CHEBI:60240"/>
        <label>1</label>
    </ligand>
</feature>
<dbReference type="InterPro" id="IPR002678">
    <property type="entry name" value="DUF34/NIF3"/>
</dbReference>
<dbReference type="PANTHER" id="PTHR13799:SF14">
    <property type="entry name" value="GTP CYCLOHYDROLASE 1 TYPE 2 HOMOLOG"/>
    <property type="match status" value="1"/>
</dbReference>
<feature type="binding site" evidence="3">
    <location>
        <position position="66"/>
    </location>
    <ligand>
        <name>a divalent metal cation</name>
        <dbReference type="ChEBI" id="CHEBI:60240"/>
        <label>1</label>
    </ligand>
</feature>
<feature type="binding site" evidence="3">
    <location>
        <position position="231"/>
    </location>
    <ligand>
        <name>a divalent metal cation</name>
        <dbReference type="ChEBI" id="CHEBI:60240"/>
        <label>1</label>
    </ligand>
</feature>
<accession>A0A2V1K0H2</accession>
<dbReference type="GO" id="GO:0046872">
    <property type="term" value="F:metal ion binding"/>
    <property type="evidence" value="ECO:0007669"/>
    <property type="project" value="UniProtKB-KW"/>
</dbReference>
<feature type="binding site" evidence="3">
    <location>
        <position position="67"/>
    </location>
    <ligand>
        <name>a divalent metal cation</name>
        <dbReference type="ChEBI" id="CHEBI:60240"/>
        <label>1</label>
    </ligand>
</feature>
<sequence>MSTIETKDLTAWLDELLQIHLFRDYCPIGLQVEGRPTIRRIVSGVTASEALLRAAIERDADAVLVHHGWFWRNEDARIRGIKRTRLALTLAHDLNLIAYHLPLDAHPVLGNNAQLARVLGFEPEYRPGTQAPATCGPDNLIWLGHAPNIATLSELQARIAARLGREPLVVGDPGQPVSRIAWCTGGAQGMMQAALDAGATIYITGEASEHNTHLARETGTAFIGAGHHATERYGVEALGQAIAERFGIEVEFLDIDNPV</sequence>
<comment type="caution">
    <text evidence="4">The sequence shown here is derived from an EMBL/GenBank/DDBJ whole genome shotgun (WGS) entry which is preliminary data.</text>
</comment>
<dbReference type="PANTHER" id="PTHR13799">
    <property type="entry name" value="NGG1 INTERACTING FACTOR 3"/>
    <property type="match status" value="1"/>
</dbReference>
<dbReference type="Proteomes" id="UP000245212">
    <property type="component" value="Unassembled WGS sequence"/>
</dbReference>
<dbReference type="Pfam" id="PF01784">
    <property type="entry name" value="DUF34_NIF3"/>
    <property type="match status" value="1"/>
</dbReference>
<dbReference type="SUPFAM" id="SSF102705">
    <property type="entry name" value="NIF3 (NGG1p interacting factor 3)-like"/>
    <property type="match status" value="1"/>
</dbReference>
<evidence type="ECO:0000313" key="4">
    <source>
        <dbReference type="EMBL" id="PWF22129.1"/>
    </source>
</evidence>
<name>A0A2V1K0H2_9BURK</name>
<keyword evidence="5" id="KW-1185">Reference proteome</keyword>
<protein>
    <submittedName>
        <fullName evidence="4">Nif3-like dinuclear metal center hexameric protein</fullName>
    </submittedName>
</protein>
<comment type="similarity">
    <text evidence="1">Belongs to the GTP cyclohydrolase I type 2/NIF3 family.</text>
</comment>
<dbReference type="InterPro" id="IPR036069">
    <property type="entry name" value="DUF34/NIF3_sf"/>
</dbReference>
<gene>
    <name evidence="4" type="ORF">DD235_12150</name>
</gene>
<dbReference type="GO" id="GO:0005737">
    <property type="term" value="C:cytoplasm"/>
    <property type="evidence" value="ECO:0007669"/>
    <property type="project" value="TreeGrafter"/>
</dbReference>
<evidence type="ECO:0000256" key="3">
    <source>
        <dbReference type="PIRSR" id="PIRSR602678-1"/>
    </source>
</evidence>
<organism evidence="4 5">
    <name type="scientific">Corticimicrobacter populi</name>
    <dbReference type="NCBI Taxonomy" id="2175229"/>
    <lineage>
        <taxon>Bacteria</taxon>
        <taxon>Pseudomonadati</taxon>
        <taxon>Pseudomonadota</taxon>
        <taxon>Betaproteobacteria</taxon>
        <taxon>Burkholderiales</taxon>
        <taxon>Alcaligenaceae</taxon>
        <taxon>Corticimicrobacter</taxon>
    </lineage>
</organism>
<evidence type="ECO:0000256" key="2">
    <source>
        <dbReference type="ARBA" id="ARBA00022723"/>
    </source>
</evidence>
<proteinExistence type="inferred from homology"/>
<dbReference type="EMBL" id="QETA01000005">
    <property type="protein sequence ID" value="PWF22129.1"/>
    <property type="molecule type" value="Genomic_DNA"/>
</dbReference>
<dbReference type="RefSeq" id="WP_109062369.1">
    <property type="nucleotide sequence ID" value="NZ_QETA01000005.1"/>
</dbReference>
<keyword evidence="2 3" id="KW-0479">Metal-binding</keyword>
<dbReference type="Gene3D" id="3.40.1390.30">
    <property type="entry name" value="NIF3 (NGG1p interacting factor 3)-like"/>
    <property type="match status" value="2"/>
</dbReference>
<dbReference type="AlphaFoldDB" id="A0A2V1K0H2"/>
<feature type="binding site" evidence="3">
    <location>
        <position position="104"/>
    </location>
    <ligand>
        <name>a divalent metal cation</name>
        <dbReference type="ChEBI" id="CHEBI:60240"/>
        <label>1</label>
    </ligand>
</feature>